<sequence>MNLDPKHRYAQQATKMTQRLFVTTSILTILFILAAFWQSWWWLLGVTAIVVFWAVYSSQMRTVPIRDLTTGQENLVESIKWQEFKKEYPNQVAKNGAKS</sequence>
<keyword evidence="1" id="KW-0472">Membrane</keyword>
<protein>
    <submittedName>
        <fullName evidence="2">Uncharacterized protein</fullName>
    </submittedName>
</protein>
<organism evidence="2 3">
    <name type="scientific">Enterococcus xiangfangensis</name>
    <dbReference type="NCBI Taxonomy" id="1296537"/>
    <lineage>
        <taxon>Bacteria</taxon>
        <taxon>Bacillati</taxon>
        <taxon>Bacillota</taxon>
        <taxon>Bacilli</taxon>
        <taxon>Lactobacillales</taxon>
        <taxon>Enterococcaceae</taxon>
        <taxon>Enterococcus</taxon>
    </lineage>
</organism>
<keyword evidence="1" id="KW-1133">Transmembrane helix</keyword>
<dbReference type="RefSeq" id="WP_137618614.1">
    <property type="nucleotide sequence ID" value="NZ_BJDX01000004.1"/>
</dbReference>
<evidence type="ECO:0000313" key="3">
    <source>
        <dbReference type="Proteomes" id="UP001181046"/>
    </source>
</evidence>
<feature type="transmembrane region" description="Helical" evidence="1">
    <location>
        <begin position="16"/>
        <end position="34"/>
    </location>
</feature>
<keyword evidence="3" id="KW-1185">Reference proteome</keyword>
<comment type="caution">
    <text evidence="2">The sequence shown here is derived from an EMBL/GenBank/DDBJ whole genome shotgun (WGS) entry which is preliminary data.</text>
</comment>
<accession>A0ABU3FDB7</accession>
<dbReference type="EMBL" id="JARQAJ010000012">
    <property type="protein sequence ID" value="MDT2760682.1"/>
    <property type="molecule type" value="Genomic_DNA"/>
</dbReference>
<proteinExistence type="predicted"/>
<evidence type="ECO:0000256" key="1">
    <source>
        <dbReference type="SAM" id="Phobius"/>
    </source>
</evidence>
<keyword evidence="1" id="KW-0812">Transmembrane</keyword>
<evidence type="ECO:0000313" key="2">
    <source>
        <dbReference type="EMBL" id="MDT2760682.1"/>
    </source>
</evidence>
<feature type="transmembrane region" description="Helical" evidence="1">
    <location>
        <begin position="40"/>
        <end position="56"/>
    </location>
</feature>
<reference evidence="2" key="1">
    <citation type="submission" date="2023-03" db="EMBL/GenBank/DDBJ databases">
        <authorList>
            <person name="Shen W."/>
            <person name="Cai J."/>
        </authorList>
    </citation>
    <scope>NUCLEOTIDE SEQUENCE</scope>
    <source>
        <strain evidence="2">P66-3</strain>
    </source>
</reference>
<dbReference type="Proteomes" id="UP001181046">
    <property type="component" value="Unassembled WGS sequence"/>
</dbReference>
<gene>
    <name evidence="2" type="ORF">P7H27_13060</name>
</gene>
<name>A0ABU3FDB7_9ENTE</name>